<dbReference type="PANTHER" id="PTHR24249">
    <property type="entry name" value="HISTAMINE RECEPTOR-RELATED G-PROTEIN COUPLED RECEPTOR"/>
    <property type="match status" value="1"/>
</dbReference>
<feature type="transmembrane region" description="Helical" evidence="10">
    <location>
        <begin position="257"/>
        <end position="277"/>
    </location>
</feature>
<keyword evidence="13" id="KW-1185">Reference proteome</keyword>
<dbReference type="Pfam" id="PF00001">
    <property type="entry name" value="7tm_1"/>
    <property type="match status" value="1"/>
</dbReference>
<keyword evidence="8 9" id="KW-0807">Transducer</keyword>
<reference evidence="12 13" key="1">
    <citation type="submission" date="2022-05" db="EMBL/GenBank/DDBJ databases">
        <authorList>
            <consortium name="Genoscope - CEA"/>
            <person name="William W."/>
        </authorList>
    </citation>
    <scope>NUCLEOTIDE SEQUENCE [LARGE SCALE GENOMIC DNA]</scope>
</reference>
<evidence type="ECO:0000256" key="7">
    <source>
        <dbReference type="ARBA" id="ARBA00023170"/>
    </source>
</evidence>
<dbReference type="PROSITE" id="PS50262">
    <property type="entry name" value="G_PROTEIN_RECEP_F1_2"/>
    <property type="match status" value="1"/>
</dbReference>
<dbReference type="PANTHER" id="PTHR24249:SF414">
    <property type="entry name" value="LP14436P"/>
    <property type="match status" value="1"/>
</dbReference>
<accession>A0ABN8R5T3</accession>
<dbReference type="Gene3D" id="1.20.1070.10">
    <property type="entry name" value="Rhodopsin 7-helix transmembrane proteins"/>
    <property type="match status" value="1"/>
</dbReference>
<keyword evidence="2" id="KW-1003">Cell membrane</keyword>
<gene>
    <name evidence="12" type="ORF">PLOB_00014557</name>
</gene>
<organism evidence="12 13">
    <name type="scientific">Porites lobata</name>
    <dbReference type="NCBI Taxonomy" id="104759"/>
    <lineage>
        <taxon>Eukaryota</taxon>
        <taxon>Metazoa</taxon>
        <taxon>Cnidaria</taxon>
        <taxon>Anthozoa</taxon>
        <taxon>Hexacorallia</taxon>
        <taxon>Scleractinia</taxon>
        <taxon>Fungiina</taxon>
        <taxon>Poritidae</taxon>
        <taxon>Porites</taxon>
    </lineage>
</organism>
<feature type="transmembrane region" description="Helical" evidence="10">
    <location>
        <begin position="133"/>
        <end position="152"/>
    </location>
</feature>
<dbReference type="SUPFAM" id="SSF81321">
    <property type="entry name" value="Family A G protein-coupled receptor-like"/>
    <property type="match status" value="1"/>
</dbReference>
<feature type="transmembrane region" description="Helical" evidence="10">
    <location>
        <begin position="21"/>
        <end position="43"/>
    </location>
</feature>
<comment type="caution">
    <text evidence="12">The sequence shown here is derived from an EMBL/GenBank/DDBJ whole genome shotgun (WGS) entry which is preliminary data.</text>
</comment>
<dbReference type="PRINTS" id="PR00237">
    <property type="entry name" value="GPCRRHODOPSN"/>
</dbReference>
<evidence type="ECO:0000256" key="8">
    <source>
        <dbReference type="ARBA" id="ARBA00023224"/>
    </source>
</evidence>
<evidence type="ECO:0000256" key="10">
    <source>
        <dbReference type="SAM" id="Phobius"/>
    </source>
</evidence>
<evidence type="ECO:0000259" key="11">
    <source>
        <dbReference type="PROSITE" id="PS50262"/>
    </source>
</evidence>
<evidence type="ECO:0000256" key="4">
    <source>
        <dbReference type="ARBA" id="ARBA00022989"/>
    </source>
</evidence>
<evidence type="ECO:0000256" key="3">
    <source>
        <dbReference type="ARBA" id="ARBA00022692"/>
    </source>
</evidence>
<evidence type="ECO:0000256" key="6">
    <source>
        <dbReference type="ARBA" id="ARBA00023136"/>
    </source>
</evidence>
<name>A0ABN8R5T3_9CNID</name>
<keyword evidence="4 10" id="KW-1133">Transmembrane helix</keyword>
<dbReference type="CDD" id="cd14967">
    <property type="entry name" value="7tmA_amine_R-like"/>
    <property type="match status" value="1"/>
</dbReference>
<feature type="transmembrane region" description="Helical" evidence="10">
    <location>
        <begin position="182"/>
        <end position="206"/>
    </location>
</feature>
<sequence>MADDESCASTMSGTARIVIEMVIFICIILTTAIGNSLVCISVIKFRHLRTNTNFILLSLAFTDLSMVIIMVLNAVTTVTRKWIFGEWGCQAIASIGLSLSFISILHLCFLSVDRYIAIQKPFRYQFIITKKRVRNILVLIWLSVAVLTNIPLADFEFRADTYGCAQGCADRELISNKPSSPYIFFLVSVFVIIPFAIIFFSNIVVFRTAFRQARQLSREERRLRESLADICDEDETQQEKSPETHSMKREIKSAQTFALVVGLFLCCYTPFYTAGTYRKIAGPGKVPSSVMLITMWIAFANSFCNPIVYALRYLPFREAFKTLTSCGRKGNYNCAYPPDSSWVRERQGTALSALSNNSVQ</sequence>
<keyword evidence="7 9" id="KW-0675">Receptor</keyword>
<dbReference type="InterPro" id="IPR000276">
    <property type="entry name" value="GPCR_Rhodpsn"/>
</dbReference>
<dbReference type="PROSITE" id="PS00237">
    <property type="entry name" value="G_PROTEIN_RECEP_F1_1"/>
    <property type="match status" value="1"/>
</dbReference>
<dbReference type="Proteomes" id="UP001159405">
    <property type="component" value="Unassembled WGS sequence"/>
</dbReference>
<protein>
    <recommendedName>
        <fullName evidence="11">G-protein coupled receptors family 1 profile domain-containing protein</fullName>
    </recommendedName>
</protein>
<keyword evidence="3 9" id="KW-0812">Transmembrane</keyword>
<evidence type="ECO:0000256" key="2">
    <source>
        <dbReference type="ARBA" id="ARBA00022475"/>
    </source>
</evidence>
<evidence type="ECO:0000313" key="13">
    <source>
        <dbReference type="Proteomes" id="UP001159405"/>
    </source>
</evidence>
<evidence type="ECO:0000256" key="5">
    <source>
        <dbReference type="ARBA" id="ARBA00023040"/>
    </source>
</evidence>
<dbReference type="InterPro" id="IPR017452">
    <property type="entry name" value="GPCR_Rhodpsn_7TM"/>
</dbReference>
<evidence type="ECO:0000256" key="1">
    <source>
        <dbReference type="ARBA" id="ARBA00004651"/>
    </source>
</evidence>
<dbReference type="InterPro" id="IPR050569">
    <property type="entry name" value="TAAR"/>
</dbReference>
<evidence type="ECO:0000313" key="12">
    <source>
        <dbReference type="EMBL" id="CAH3174072.1"/>
    </source>
</evidence>
<keyword evidence="6 10" id="KW-0472">Membrane</keyword>
<comment type="similarity">
    <text evidence="9">Belongs to the G-protein coupled receptor 1 family.</text>
</comment>
<evidence type="ECO:0000256" key="9">
    <source>
        <dbReference type="RuleBase" id="RU000688"/>
    </source>
</evidence>
<comment type="subcellular location">
    <subcellularLocation>
        <location evidence="1">Cell membrane</location>
        <topology evidence="1">Multi-pass membrane protein</topology>
    </subcellularLocation>
</comment>
<feature type="transmembrane region" description="Helical" evidence="10">
    <location>
        <begin position="289"/>
        <end position="311"/>
    </location>
</feature>
<dbReference type="EMBL" id="CALNXK010000187">
    <property type="protein sequence ID" value="CAH3174072.1"/>
    <property type="molecule type" value="Genomic_DNA"/>
</dbReference>
<keyword evidence="5 9" id="KW-0297">G-protein coupled receptor</keyword>
<feature type="transmembrane region" description="Helical" evidence="10">
    <location>
        <begin position="55"/>
        <end position="79"/>
    </location>
</feature>
<proteinExistence type="inferred from homology"/>
<feature type="transmembrane region" description="Helical" evidence="10">
    <location>
        <begin position="91"/>
        <end position="112"/>
    </location>
</feature>
<feature type="domain" description="G-protein coupled receptors family 1 profile" evidence="11">
    <location>
        <begin position="34"/>
        <end position="309"/>
    </location>
</feature>